<evidence type="ECO:0000256" key="5">
    <source>
        <dbReference type="ARBA" id="ARBA00004221"/>
    </source>
</evidence>
<dbReference type="GO" id="GO:0016324">
    <property type="term" value="C:apical plasma membrane"/>
    <property type="evidence" value="ECO:0007669"/>
    <property type="project" value="UniProtKB-SubCell"/>
</dbReference>
<feature type="binding site" evidence="30">
    <location>
        <position position="214"/>
    </location>
    <ligand>
        <name>chloride</name>
        <dbReference type="ChEBI" id="CHEBI:17996"/>
        <label>1</label>
    </ligand>
</feature>
<accession>A0A6P8EQZ6</accession>
<evidence type="ECO:0000256" key="11">
    <source>
        <dbReference type="ARBA" id="ARBA00022490"/>
    </source>
</evidence>
<evidence type="ECO:0000256" key="34">
    <source>
        <dbReference type="PROSITE-ProRule" id="PRU01355"/>
    </source>
</evidence>
<organism evidence="40 41">
    <name type="scientific">Clupea harengus</name>
    <name type="common">Atlantic herring</name>
    <dbReference type="NCBI Taxonomy" id="7950"/>
    <lineage>
        <taxon>Eukaryota</taxon>
        <taxon>Metazoa</taxon>
        <taxon>Chordata</taxon>
        <taxon>Craniata</taxon>
        <taxon>Vertebrata</taxon>
        <taxon>Euteleostomi</taxon>
        <taxon>Actinopterygii</taxon>
        <taxon>Neopterygii</taxon>
        <taxon>Teleostei</taxon>
        <taxon>Clupei</taxon>
        <taxon>Clupeiformes</taxon>
        <taxon>Clupeoidei</taxon>
        <taxon>Clupeidae</taxon>
        <taxon>Clupea</taxon>
    </lineage>
</organism>
<evidence type="ECO:0000256" key="1">
    <source>
        <dbReference type="ARBA" id="ARBA00000796"/>
    </source>
</evidence>
<evidence type="ECO:0000256" key="8">
    <source>
        <dbReference type="ARBA" id="ARBA00004613"/>
    </source>
</evidence>
<evidence type="ECO:0000256" key="36">
    <source>
        <dbReference type="SAM" id="MobiDB-lite"/>
    </source>
</evidence>
<reference evidence="41" key="1">
    <citation type="submission" date="2025-08" db="UniProtKB">
        <authorList>
            <consortium name="RefSeq"/>
        </authorList>
    </citation>
    <scope>IDENTIFICATION</scope>
</reference>
<feature type="binding site" evidence="33">
    <location>
        <position position="410"/>
    </location>
    <ligand>
        <name>Zn(2+)</name>
        <dbReference type="ChEBI" id="CHEBI:29105"/>
        <label>2</label>
        <note>catalytic</note>
    </ligand>
</feature>
<evidence type="ECO:0000256" key="10">
    <source>
        <dbReference type="ARBA" id="ARBA00022475"/>
    </source>
</evidence>
<keyword evidence="14 35" id="KW-0645">Protease</keyword>
<dbReference type="CTD" id="59272"/>
<feature type="glycosylation site" description="N-linked (GlcNAc...) asparagine; partial" evidence="28">
    <location>
        <position position="336"/>
    </location>
</feature>
<gene>
    <name evidence="41" type="primary">ace2</name>
</gene>
<keyword evidence="13" id="KW-0597">Phosphoprotein</keyword>
<evidence type="ECO:0000256" key="35">
    <source>
        <dbReference type="RuleBase" id="RU361144"/>
    </source>
</evidence>
<evidence type="ECO:0000256" key="20">
    <source>
        <dbReference type="ARBA" id="ARBA00022989"/>
    </source>
</evidence>
<dbReference type="RefSeq" id="XP_031414786.1">
    <property type="nucleotide sequence ID" value="XM_031558926.1"/>
</dbReference>
<keyword evidence="21 35" id="KW-0482">Metalloprotease</keyword>
<evidence type="ECO:0000313" key="40">
    <source>
        <dbReference type="Proteomes" id="UP000515152"/>
    </source>
</evidence>
<proteinExistence type="inferred from homology"/>
<dbReference type="AlphaFoldDB" id="A0A6P8EQZ6"/>
<dbReference type="GO" id="GO:0005615">
    <property type="term" value="C:extracellular space"/>
    <property type="evidence" value="ECO:0007669"/>
    <property type="project" value="TreeGrafter"/>
</dbReference>
<keyword evidence="25" id="KW-0868">Chloride</keyword>
<feature type="binding site" evidence="31">
    <location>
        <position position="382"/>
    </location>
    <ligand>
        <name>Zn(2+)</name>
        <dbReference type="ChEBI" id="CHEBI:29105"/>
        <label>1</label>
        <note>catalytic</note>
    </ligand>
</feature>
<keyword evidence="11" id="KW-0963">Cytoplasm</keyword>
<comment type="cofactor">
    <cofactor evidence="3">
        <name>chloride</name>
        <dbReference type="ChEBI" id="CHEBI:17996"/>
    </cofactor>
</comment>
<comment type="catalytic activity">
    <reaction evidence="1">
        <text>angiotensin I + H2O = angiotensin-(1-9) + L-leucine</text>
        <dbReference type="Rhea" id="RHEA:63532"/>
        <dbReference type="ChEBI" id="CHEBI:15377"/>
        <dbReference type="ChEBI" id="CHEBI:57427"/>
        <dbReference type="ChEBI" id="CHEBI:147350"/>
        <dbReference type="ChEBI" id="CHEBI:147351"/>
    </reaction>
    <physiologicalReaction direction="left-to-right" evidence="1">
        <dbReference type="Rhea" id="RHEA:63533"/>
    </physiologicalReaction>
</comment>
<dbReference type="InterPro" id="IPR031588">
    <property type="entry name" value="Collectrin_dom"/>
</dbReference>
<dbReference type="GO" id="GO:0046872">
    <property type="term" value="F:metal ion binding"/>
    <property type="evidence" value="ECO:0007669"/>
    <property type="project" value="UniProtKB-KW"/>
</dbReference>
<sequence length="821" mass="95118">MCLSRMSVRWLLVLAVAGVAGVAAQSELEQRAAAFLERFDVKATELMYQYSLASWEYNTNITDENSQKLSEQGAIWGAYYSTVSEEAQTFAIDQINDLEIKLQLMTLQDKGSGALDADKGAHLSKVMSEMSTLYSTATVCKVDDPFDCQTLEPGLEHVMANSRDYYERLHVWEGWRVEVGKKMRPLYEDYADLKNEAAQLNGFQDYGDYWRWNYETIEDGKYGYTRDELMDDVRRIYKEILPLYTELHAYVRSRLQQTYPGHISSEGGLPAHLLGDMWGRFWTNLYPLSVPYPGKEDIDVSDAMVKQGWTVDRMFKEAETFFMSVKLYKMFDNFWNDSMRVRPEDGRRVVCHPTAWDMGNRKDFRIKMCSKVNMDDFLTVHHEMGHNQYQMAYRNLSYPLRDGANEGFHEAVGEIMSLSAATPSHLKALGLLLPDFKEDNETEINFLMKQALTIVATLPFTYMLEEWRWQVFQGIVPKEEWMLQWWRMKREMVGVVEPIPRDESYCDPPALFHVSGDYSFIRYFTRTIYQFQFQAALCKAAGHDGPLFKCDITNSTEAGDKLRAMLELGRSKSWTRALEQVSGETRMNSQPLLDYFKDLYEWLKKDNDVNNRKRGWDHNIDPYSENAFKVRLSLKTALGDQAYAWNADEMFFFKTTMAYAMRRYYSEEKGELLKFVSDNVHTYKETQRVSFYFVVTHPTDSAKIIQKSEVEAAIRLSRGRFNSAFQLSDDTLEFEGLLATLAPPAEQPFTVWLVVFGVVMGVSVLLGIYLITMGIVDRRRKSKRAEEENPVTNPYDNTDEYADGISNKGFERDSHDQQTVM</sequence>
<evidence type="ECO:0000256" key="6">
    <source>
        <dbReference type="ARBA" id="ARBA00004251"/>
    </source>
</evidence>
<keyword evidence="22 37" id="KW-0472">Membrane</keyword>
<dbReference type="InterPro" id="IPR001548">
    <property type="entry name" value="Peptidase_M2"/>
</dbReference>
<keyword evidence="17 38" id="KW-0732">Signal</keyword>
<feature type="binding site" evidence="33">
    <location>
        <position position="382"/>
    </location>
    <ligand>
        <name>Zn(2+)</name>
        <dbReference type="ChEBI" id="CHEBI:29105"/>
        <label>2</label>
        <note>catalytic</note>
    </ligand>
</feature>
<evidence type="ECO:0000256" key="9">
    <source>
        <dbReference type="ARBA" id="ARBA00008139"/>
    </source>
</evidence>
<evidence type="ECO:0000256" key="32">
    <source>
        <dbReference type="PIRSR" id="PIRSR601548-4"/>
    </source>
</evidence>
<keyword evidence="23 32" id="KW-1015">Disulfide bond</keyword>
<keyword evidence="40" id="KW-1185">Reference proteome</keyword>
<evidence type="ECO:0000256" key="25">
    <source>
        <dbReference type="ARBA" id="ARBA00023214"/>
    </source>
</evidence>
<dbReference type="OrthoDB" id="10029630at2759"/>
<feature type="domain" description="Collectrin-like" evidence="39">
    <location>
        <begin position="624"/>
        <end position="820"/>
    </location>
</feature>
<evidence type="ECO:0000256" key="4">
    <source>
        <dbReference type="ARBA" id="ARBA00004138"/>
    </source>
</evidence>
<dbReference type="PROSITE" id="PS52011">
    <property type="entry name" value="PEPTIDASE_M2"/>
    <property type="match status" value="1"/>
</dbReference>
<evidence type="ECO:0000256" key="17">
    <source>
        <dbReference type="ARBA" id="ARBA00022729"/>
    </source>
</evidence>
<evidence type="ECO:0000256" key="30">
    <source>
        <dbReference type="PIRSR" id="PIRSR601548-2"/>
    </source>
</evidence>
<evidence type="ECO:0000256" key="33">
    <source>
        <dbReference type="PIRSR" id="PIRSR601548-8"/>
    </source>
</evidence>
<feature type="binding site" evidence="30">
    <location>
        <position position="522"/>
    </location>
    <ligand>
        <name>chloride</name>
        <dbReference type="ChEBI" id="CHEBI:17996"/>
        <label>1</label>
    </ligand>
</feature>
<dbReference type="KEGG" id="char:105893318"/>
<evidence type="ECO:0000256" key="14">
    <source>
        <dbReference type="ARBA" id="ARBA00022670"/>
    </source>
</evidence>
<comment type="caution">
    <text evidence="34">Lacks conserved residue(s) required for the propagation of feature annotation.</text>
</comment>
<keyword evidence="24 28" id="KW-0325">Glycoprotein</keyword>
<feature type="signal peptide" evidence="38">
    <location>
        <begin position="1"/>
        <end position="24"/>
    </location>
</feature>
<dbReference type="PROSITE" id="PS52010">
    <property type="entry name" value="COLLECTRIN_LIKE"/>
    <property type="match status" value="1"/>
</dbReference>
<keyword evidence="26" id="KW-0966">Cell projection</keyword>
<evidence type="ECO:0000256" key="3">
    <source>
        <dbReference type="ARBA" id="ARBA00001923"/>
    </source>
</evidence>
<evidence type="ECO:0000256" key="26">
    <source>
        <dbReference type="ARBA" id="ARBA00023273"/>
    </source>
</evidence>
<evidence type="ECO:0000256" key="28">
    <source>
        <dbReference type="PIRSR" id="PIRSR601548-10"/>
    </source>
</evidence>
<feature type="transmembrane region" description="Helical" evidence="37">
    <location>
        <begin position="749"/>
        <end position="776"/>
    </location>
</feature>
<evidence type="ECO:0000256" key="7">
    <source>
        <dbReference type="ARBA" id="ARBA00004496"/>
    </source>
</evidence>
<keyword evidence="10" id="KW-1003">Cell membrane</keyword>
<evidence type="ECO:0000256" key="18">
    <source>
        <dbReference type="ARBA" id="ARBA00022801"/>
    </source>
</evidence>
<dbReference type="EC" id="3.4.-.-" evidence="35"/>
<feature type="disulfide bond" evidence="32 34">
    <location>
        <begin position="351"/>
        <end position="369"/>
    </location>
</feature>
<evidence type="ECO:0000256" key="13">
    <source>
        <dbReference type="ARBA" id="ARBA00022553"/>
    </source>
</evidence>
<keyword evidence="35" id="KW-0121">Carboxypeptidase</keyword>
<comment type="similarity">
    <text evidence="9 34 35">Belongs to the peptidase M2 family.</text>
</comment>
<feature type="compositionally biased region" description="Basic and acidic residues" evidence="36">
    <location>
        <begin position="809"/>
        <end position="821"/>
    </location>
</feature>
<dbReference type="Gene3D" id="1.10.1370.30">
    <property type="match status" value="1"/>
</dbReference>
<keyword evidence="15 37" id="KW-0812">Transmembrane</keyword>
<evidence type="ECO:0000256" key="21">
    <source>
        <dbReference type="ARBA" id="ARBA00023049"/>
    </source>
</evidence>
<evidence type="ECO:0000256" key="27">
    <source>
        <dbReference type="PIRSR" id="PIRSR601548-1"/>
    </source>
</evidence>
<evidence type="ECO:0000256" key="37">
    <source>
        <dbReference type="SAM" id="Phobius"/>
    </source>
</evidence>
<evidence type="ECO:0000259" key="39">
    <source>
        <dbReference type="PROSITE" id="PS52010"/>
    </source>
</evidence>
<dbReference type="SUPFAM" id="SSF55486">
    <property type="entry name" value="Metalloproteases ('zincins'), catalytic domain"/>
    <property type="match status" value="1"/>
</dbReference>
<evidence type="ECO:0000256" key="15">
    <source>
        <dbReference type="ARBA" id="ARBA00022692"/>
    </source>
</evidence>
<dbReference type="GeneID" id="105893318"/>
<evidence type="ECO:0000256" key="29">
    <source>
        <dbReference type="PIRSR" id="PIRSR601548-11"/>
    </source>
</evidence>
<evidence type="ECO:0000256" key="12">
    <source>
        <dbReference type="ARBA" id="ARBA00022525"/>
    </source>
</evidence>
<dbReference type="PANTHER" id="PTHR10514:SF24">
    <property type="entry name" value="ANGIOTENSIN-CONVERTING ENZYME 2"/>
    <property type="match status" value="1"/>
</dbReference>
<keyword evidence="19 31" id="KW-0862">Zinc</keyword>
<keyword evidence="16 31" id="KW-0479">Metal-binding</keyword>
<feature type="glycosylation site" description="N-linked (GlcNAc...) asparagine" evidence="28">
    <location>
        <position position="60"/>
    </location>
</feature>
<dbReference type="Proteomes" id="UP000515152">
    <property type="component" value="Chromosome 21"/>
</dbReference>
<dbReference type="Pfam" id="PF01401">
    <property type="entry name" value="Peptidase_M2"/>
    <property type="match status" value="1"/>
</dbReference>
<dbReference type="GO" id="GO:0005929">
    <property type="term" value="C:cilium"/>
    <property type="evidence" value="ECO:0007669"/>
    <property type="project" value="UniProtKB-SubCell"/>
</dbReference>
<feature type="disulfide bond" evidence="32">
    <location>
        <begin position="538"/>
        <end position="550"/>
    </location>
</feature>
<feature type="active site" description="Proton acceptor 2" evidence="29">
    <location>
        <position position="383"/>
    </location>
</feature>
<dbReference type="GO" id="GO:0004180">
    <property type="term" value="F:carboxypeptidase activity"/>
    <property type="evidence" value="ECO:0007669"/>
    <property type="project" value="UniProtKB-KW"/>
</dbReference>
<feature type="active site" description="Proton donor 2" evidence="29">
    <location>
        <position position="513"/>
    </location>
</feature>
<evidence type="ECO:0000256" key="23">
    <source>
        <dbReference type="ARBA" id="ARBA00023157"/>
    </source>
</evidence>
<evidence type="ECO:0000313" key="41">
    <source>
        <dbReference type="RefSeq" id="XP_031414786.1"/>
    </source>
</evidence>
<dbReference type="Pfam" id="PF16959">
    <property type="entry name" value="Collectrin"/>
    <property type="match status" value="1"/>
</dbReference>
<dbReference type="CDD" id="cd06461">
    <property type="entry name" value="M2_ACE"/>
    <property type="match status" value="1"/>
</dbReference>
<feature type="disulfide bond" evidence="32 34">
    <location>
        <begin position="140"/>
        <end position="148"/>
    </location>
</feature>
<keyword evidence="18 35" id="KW-0378">Hydrolase</keyword>
<dbReference type="PRINTS" id="PR00791">
    <property type="entry name" value="PEPDIPTASEA"/>
</dbReference>
<dbReference type="GO" id="GO:0006508">
    <property type="term" value="P:proteolysis"/>
    <property type="evidence" value="ECO:0007669"/>
    <property type="project" value="UniProtKB-KW"/>
</dbReference>
<dbReference type="PANTHER" id="PTHR10514">
    <property type="entry name" value="ANGIOTENSIN-CONVERTING ENZYME"/>
    <property type="match status" value="1"/>
</dbReference>
<feature type="active site" description="Proton acceptor 1" evidence="27">
    <location>
        <position position="383"/>
    </location>
</feature>
<evidence type="ECO:0000256" key="31">
    <source>
        <dbReference type="PIRSR" id="PIRSR601548-3"/>
    </source>
</evidence>
<dbReference type="GO" id="GO:0005737">
    <property type="term" value="C:cytoplasm"/>
    <property type="evidence" value="ECO:0007669"/>
    <property type="project" value="UniProtKB-SubCell"/>
</dbReference>
<comment type="cofactor">
    <cofactor evidence="35">
        <name>Zn(2+)</name>
        <dbReference type="ChEBI" id="CHEBI:29105"/>
    </cofactor>
    <text evidence="35">Binds 1 zinc ion per subunit.</text>
</comment>
<evidence type="ECO:0000256" key="19">
    <source>
        <dbReference type="ARBA" id="ARBA00022833"/>
    </source>
</evidence>
<feature type="active site" description="Proton donor 1" evidence="27">
    <location>
        <position position="513"/>
    </location>
</feature>
<evidence type="ECO:0000256" key="16">
    <source>
        <dbReference type="ARBA" id="ARBA00022723"/>
    </source>
</evidence>
<evidence type="ECO:0000256" key="2">
    <source>
        <dbReference type="ARBA" id="ARBA00001502"/>
    </source>
</evidence>
<evidence type="ECO:0000256" key="22">
    <source>
        <dbReference type="ARBA" id="ARBA00023136"/>
    </source>
</evidence>
<dbReference type="GO" id="GO:0008237">
    <property type="term" value="F:metallopeptidase activity"/>
    <property type="evidence" value="ECO:0007669"/>
    <property type="project" value="UniProtKB-KW"/>
</dbReference>
<protein>
    <recommendedName>
        <fullName evidence="35">Angiotensin-converting enzyme</fullName>
        <ecNumber evidence="35">3.4.-.-</ecNumber>
    </recommendedName>
</protein>
<keyword evidence="20 37" id="KW-1133">Transmembrane helix</keyword>
<feature type="binding site" evidence="31">
    <location>
        <position position="386"/>
    </location>
    <ligand>
        <name>Zn(2+)</name>
        <dbReference type="ChEBI" id="CHEBI:29105"/>
        <label>1</label>
        <note>catalytic</note>
    </ligand>
</feature>
<evidence type="ECO:0000256" key="38">
    <source>
        <dbReference type="SAM" id="SignalP"/>
    </source>
</evidence>
<keyword evidence="12" id="KW-0964">Secreted</keyword>
<feature type="binding site" evidence="33">
    <location>
        <position position="386"/>
    </location>
    <ligand>
        <name>Zn(2+)</name>
        <dbReference type="ChEBI" id="CHEBI:29105"/>
        <label>2</label>
        <note>catalytic</note>
    </ligand>
</feature>
<name>A0A6P8EQZ6_CLUHA</name>
<feature type="chain" id="PRO_5028356293" description="Angiotensin-converting enzyme" evidence="38">
    <location>
        <begin position="25"/>
        <end position="821"/>
    </location>
</feature>
<feature type="binding site" evidence="31">
    <location>
        <position position="410"/>
    </location>
    <ligand>
        <name>Zn(2+)</name>
        <dbReference type="ChEBI" id="CHEBI:29105"/>
        <label>1</label>
        <note>catalytic</note>
    </ligand>
</feature>
<dbReference type="GO" id="GO:0008241">
    <property type="term" value="F:peptidyl-dipeptidase activity"/>
    <property type="evidence" value="ECO:0007669"/>
    <property type="project" value="InterPro"/>
</dbReference>
<feature type="region of interest" description="Disordered" evidence="36">
    <location>
        <begin position="781"/>
        <end position="821"/>
    </location>
</feature>
<evidence type="ECO:0000256" key="24">
    <source>
        <dbReference type="ARBA" id="ARBA00023180"/>
    </source>
</evidence>
<comment type="subcellular location">
    <subcellularLocation>
        <location evidence="5">Apical cell membrane</location>
    </subcellularLocation>
    <subcellularLocation>
        <location evidence="6">Cell membrane</location>
        <topology evidence="6">Single-pass type I membrane protein</topology>
    </subcellularLocation>
    <subcellularLocation>
        <location evidence="4">Cell projection</location>
        <location evidence="4">Cilium</location>
    </subcellularLocation>
    <subcellularLocation>
        <location evidence="7">Cytoplasm</location>
    </subcellularLocation>
    <subcellularLocation>
        <location evidence="8">Secreted</location>
    </subcellularLocation>
</comment>
<comment type="catalytic activity">
    <reaction evidence="2">
        <text>angiotensin II + H2O = angiotensin-(1-7) + L-phenylalanine</text>
        <dbReference type="Rhea" id="RHEA:26554"/>
        <dbReference type="ChEBI" id="CHEBI:15377"/>
        <dbReference type="ChEBI" id="CHEBI:58095"/>
        <dbReference type="ChEBI" id="CHEBI:58506"/>
        <dbReference type="ChEBI" id="CHEBI:58922"/>
        <dbReference type="EC" id="3.4.17.23"/>
    </reaction>
    <physiologicalReaction direction="left-to-right" evidence="2">
        <dbReference type="Rhea" id="RHEA:26555"/>
    </physiologicalReaction>
</comment>